<keyword evidence="11" id="KW-1185">Reference proteome</keyword>
<feature type="transmembrane region" description="Helical" evidence="9">
    <location>
        <begin position="6"/>
        <end position="25"/>
    </location>
</feature>
<evidence type="ECO:0000256" key="3">
    <source>
        <dbReference type="ARBA" id="ARBA00022448"/>
    </source>
</evidence>
<protein>
    <submittedName>
        <fullName evidence="10">Transporter, SSS family</fullName>
    </submittedName>
</protein>
<sequence length="458" mass="50285">MLLFSIIIYIIFTLLIGVYASRFVKTASDFAVAGKRLPLFLSATTLFATWFGAETILGATSEFVEKGVLGIIEEPFGAALCLFLVGGFFAKRLYRMDMLTFGDFFLSRFGKKVELVSSVLMFLSFLGWTAAQFVAWGIMLSVVTDIPTQYGIFIGAFIIVVYTYIGGMWAISLTDFIQTIVIVVGLLFLAFDLMAEAGGWTTVIGNTPEGFFDFFPEPRFEAISHYASEWMAIGLGSIASQDILQRIMAAKNEKVAVRASYLGGFMYLTIAALPLLIGLCAKELEPTLLEEDIQKILPSVVMRHTNVLVQIMFFGALLSAIMSTASGTLLAPATVLAENLIKPYLKKELTDKQLLRLFRFCVFVFACLSVIVASIKGNVYRLASYASIVNLVCLFIPLVGGMFWKKSTARGAMLSMLLGLAVWLFFEISEVVHFPALLIGLIVSILGMIVGSLSEKTT</sequence>
<evidence type="ECO:0000256" key="7">
    <source>
        <dbReference type="ARBA" id="ARBA00023136"/>
    </source>
</evidence>
<dbReference type="Pfam" id="PF00474">
    <property type="entry name" value="SSF"/>
    <property type="match status" value="1"/>
</dbReference>
<proteinExistence type="inferred from homology"/>
<comment type="similarity">
    <text evidence="2 8">Belongs to the sodium:solute symporter (SSF) (TC 2.A.21) family.</text>
</comment>
<dbReference type="EMBL" id="FONY01000008">
    <property type="protein sequence ID" value="SFE86393.1"/>
    <property type="molecule type" value="Genomic_DNA"/>
</dbReference>
<feature type="transmembrane region" description="Helical" evidence="9">
    <location>
        <begin position="115"/>
        <end position="138"/>
    </location>
</feature>
<keyword evidence="4" id="KW-1003">Cell membrane</keyword>
<feature type="transmembrane region" description="Helical" evidence="9">
    <location>
        <begin position="411"/>
        <end position="428"/>
    </location>
</feature>
<dbReference type="PROSITE" id="PS50283">
    <property type="entry name" value="NA_SOLUT_SYMP_3"/>
    <property type="match status" value="1"/>
</dbReference>
<evidence type="ECO:0000256" key="5">
    <source>
        <dbReference type="ARBA" id="ARBA00022692"/>
    </source>
</evidence>
<dbReference type="OrthoDB" id="9789704at2"/>
<feature type="transmembrane region" description="Helical" evidence="9">
    <location>
        <begin position="357"/>
        <end position="376"/>
    </location>
</feature>
<dbReference type="GO" id="GO:0022857">
    <property type="term" value="F:transmembrane transporter activity"/>
    <property type="evidence" value="ECO:0007669"/>
    <property type="project" value="InterPro"/>
</dbReference>
<name>A0A1I2E1B3_9BACT</name>
<keyword evidence="7 9" id="KW-0472">Membrane</keyword>
<dbReference type="AlphaFoldDB" id="A0A1I2E1B3"/>
<evidence type="ECO:0000313" key="11">
    <source>
        <dbReference type="Proteomes" id="UP000199513"/>
    </source>
</evidence>
<dbReference type="PANTHER" id="PTHR48086">
    <property type="entry name" value="SODIUM/PROLINE SYMPORTER-RELATED"/>
    <property type="match status" value="1"/>
</dbReference>
<reference evidence="10 11" key="1">
    <citation type="submission" date="2016-10" db="EMBL/GenBank/DDBJ databases">
        <authorList>
            <person name="de Groot N.N."/>
        </authorList>
    </citation>
    <scope>NUCLEOTIDE SEQUENCE [LARGE SCALE GENOMIC DNA]</scope>
    <source>
        <strain>GEY</strain>
        <strain evidence="11">DSM 9560</strain>
    </source>
</reference>
<dbReference type="GO" id="GO:0046942">
    <property type="term" value="P:carboxylic acid transport"/>
    <property type="evidence" value="ECO:0007669"/>
    <property type="project" value="UniProtKB-ARBA"/>
</dbReference>
<feature type="transmembrane region" description="Helical" evidence="9">
    <location>
        <begin position="150"/>
        <end position="173"/>
    </location>
</feature>
<dbReference type="PANTHER" id="PTHR48086:SF7">
    <property type="entry name" value="SODIUM-SOLUTE SYMPORTER-RELATED"/>
    <property type="match status" value="1"/>
</dbReference>
<feature type="transmembrane region" description="Helical" evidence="9">
    <location>
        <begin position="307"/>
        <end position="336"/>
    </location>
</feature>
<feature type="transmembrane region" description="Helical" evidence="9">
    <location>
        <begin position="76"/>
        <end position="94"/>
    </location>
</feature>
<keyword evidence="6 9" id="KW-1133">Transmembrane helix</keyword>
<dbReference type="InterPro" id="IPR001734">
    <property type="entry name" value="Na/solute_symporter"/>
</dbReference>
<evidence type="ECO:0000256" key="9">
    <source>
        <dbReference type="SAM" id="Phobius"/>
    </source>
</evidence>
<dbReference type="RefSeq" id="WP_091542002.1">
    <property type="nucleotide sequence ID" value="NZ_FONY01000008.1"/>
</dbReference>
<dbReference type="STRING" id="1003.SAMN04488541_1008108"/>
<dbReference type="CDD" id="cd11474">
    <property type="entry name" value="SLC5sbd_CHT"/>
    <property type="match status" value="1"/>
</dbReference>
<evidence type="ECO:0000256" key="8">
    <source>
        <dbReference type="RuleBase" id="RU362091"/>
    </source>
</evidence>
<feature type="transmembrane region" description="Helical" evidence="9">
    <location>
        <begin position="256"/>
        <end position="279"/>
    </location>
</feature>
<dbReference type="InterPro" id="IPR038377">
    <property type="entry name" value="Na/Glc_symporter_sf"/>
</dbReference>
<dbReference type="Proteomes" id="UP000199513">
    <property type="component" value="Unassembled WGS sequence"/>
</dbReference>
<evidence type="ECO:0000256" key="6">
    <source>
        <dbReference type="ARBA" id="ARBA00022989"/>
    </source>
</evidence>
<evidence type="ECO:0000256" key="4">
    <source>
        <dbReference type="ARBA" id="ARBA00022475"/>
    </source>
</evidence>
<feature type="transmembrane region" description="Helical" evidence="9">
    <location>
        <begin position="382"/>
        <end position="404"/>
    </location>
</feature>
<dbReference type="Gene3D" id="1.20.1730.10">
    <property type="entry name" value="Sodium/glucose cotransporter"/>
    <property type="match status" value="1"/>
</dbReference>
<evidence type="ECO:0000313" key="10">
    <source>
        <dbReference type="EMBL" id="SFE86393.1"/>
    </source>
</evidence>
<accession>A0A1I2E1B3</accession>
<keyword evidence="3" id="KW-0813">Transport</keyword>
<dbReference type="PROSITE" id="PS00457">
    <property type="entry name" value="NA_SOLUT_SYMP_2"/>
    <property type="match status" value="1"/>
</dbReference>
<organism evidence="10 11">
    <name type="scientific">Thermoflexibacter ruber</name>
    <dbReference type="NCBI Taxonomy" id="1003"/>
    <lineage>
        <taxon>Bacteria</taxon>
        <taxon>Pseudomonadati</taxon>
        <taxon>Bacteroidota</taxon>
        <taxon>Cytophagia</taxon>
        <taxon>Cytophagales</taxon>
        <taxon>Thermoflexibacteraceae</taxon>
        <taxon>Thermoflexibacter</taxon>
    </lineage>
</organism>
<keyword evidence="5 9" id="KW-0812">Transmembrane</keyword>
<evidence type="ECO:0000256" key="2">
    <source>
        <dbReference type="ARBA" id="ARBA00006434"/>
    </source>
</evidence>
<feature type="transmembrane region" description="Helical" evidence="9">
    <location>
        <begin position="37"/>
        <end position="56"/>
    </location>
</feature>
<comment type="subcellular location">
    <subcellularLocation>
        <location evidence="1">Membrane</location>
        <topology evidence="1">Multi-pass membrane protein</topology>
    </subcellularLocation>
</comment>
<feature type="transmembrane region" description="Helical" evidence="9">
    <location>
        <begin position="180"/>
        <end position="203"/>
    </location>
</feature>
<evidence type="ECO:0000256" key="1">
    <source>
        <dbReference type="ARBA" id="ARBA00004141"/>
    </source>
</evidence>
<gene>
    <name evidence="10" type="ORF">SAMN04488541_1008108</name>
</gene>
<dbReference type="InterPro" id="IPR018212">
    <property type="entry name" value="Na/solute_symporter_CS"/>
</dbReference>
<feature type="transmembrane region" description="Helical" evidence="9">
    <location>
        <begin position="434"/>
        <end position="453"/>
    </location>
</feature>
<dbReference type="InterPro" id="IPR050277">
    <property type="entry name" value="Sodium:Solute_Symporter"/>
</dbReference>
<dbReference type="GO" id="GO:0005886">
    <property type="term" value="C:plasma membrane"/>
    <property type="evidence" value="ECO:0007669"/>
    <property type="project" value="TreeGrafter"/>
</dbReference>